<reference evidence="2" key="1">
    <citation type="submission" date="2022-07" db="EMBL/GenBank/DDBJ databases">
        <title>Fungi with potential for degradation of polypropylene.</title>
        <authorList>
            <person name="Gostincar C."/>
        </authorList>
    </citation>
    <scope>NUCLEOTIDE SEQUENCE</scope>
    <source>
        <strain evidence="2">EXF-13308</strain>
    </source>
</reference>
<feature type="domain" description="Heterokaryon incompatibility" evidence="1">
    <location>
        <begin position="6"/>
        <end position="133"/>
    </location>
</feature>
<evidence type="ECO:0000259" key="1">
    <source>
        <dbReference type="Pfam" id="PF06985"/>
    </source>
</evidence>
<dbReference type="Proteomes" id="UP001174694">
    <property type="component" value="Unassembled WGS sequence"/>
</dbReference>
<name>A0AA38R5G8_9PEZI</name>
<organism evidence="2 3">
    <name type="scientific">Pleurostoma richardsiae</name>
    <dbReference type="NCBI Taxonomy" id="41990"/>
    <lineage>
        <taxon>Eukaryota</taxon>
        <taxon>Fungi</taxon>
        <taxon>Dikarya</taxon>
        <taxon>Ascomycota</taxon>
        <taxon>Pezizomycotina</taxon>
        <taxon>Sordariomycetes</taxon>
        <taxon>Sordariomycetidae</taxon>
        <taxon>Calosphaeriales</taxon>
        <taxon>Pleurostomataceae</taxon>
        <taxon>Pleurostoma</taxon>
    </lineage>
</organism>
<evidence type="ECO:0000313" key="3">
    <source>
        <dbReference type="Proteomes" id="UP001174694"/>
    </source>
</evidence>
<dbReference type="PANTHER" id="PTHR24148:SF82">
    <property type="entry name" value="HETEROKARYON INCOMPATIBILITY DOMAIN-CONTAINING PROTEIN"/>
    <property type="match status" value="1"/>
</dbReference>
<dbReference type="Pfam" id="PF26639">
    <property type="entry name" value="Het-6_barrel"/>
    <property type="match status" value="1"/>
</dbReference>
<dbReference type="EMBL" id="JANBVO010000039">
    <property type="protein sequence ID" value="KAJ9136559.1"/>
    <property type="molecule type" value="Genomic_DNA"/>
</dbReference>
<keyword evidence="3" id="KW-1185">Reference proteome</keyword>
<accession>A0AA38R5G8</accession>
<dbReference type="AlphaFoldDB" id="A0AA38R5G8"/>
<protein>
    <recommendedName>
        <fullName evidence="1">Heterokaryon incompatibility domain-containing protein</fullName>
    </recommendedName>
</protein>
<evidence type="ECO:0000313" key="2">
    <source>
        <dbReference type="EMBL" id="KAJ9136559.1"/>
    </source>
</evidence>
<dbReference type="InterPro" id="IPR010730">
    <property type="entry name" value="HET"/>
</dbReference>
<dbReference type="InterPro" id="IPR052895">
    <property type="entry name" value="HetReg/Transcr_Mod"/>
</dbReference>
<sequence>MLRELIFLNGQETRVTANLAAALRSLQGDSEQVFWIDAICINQEDIAERNSQVTLMHAIYSRADKVLAYVGEELGGDKEAADFICRLARGPASEVKQALWADLEPGSATTRAMKSAAEFFRRPYWSRVWVQQEMVLARDLVFAWGAINIDLDTVERYLHATMAVRPSEHELDLDSQLLIEDLFDSTTMFAYVLQFRYRPQTGPDFKTSIVRLFDWGRSLKATDPRDVLYGMLGLFPEPEGTVVVPDYNKSVVDALVEFVSAVARRYGQLLVDGTGGIGRSLQIQPVLGWPSWVPAIENSGRKIPPAHWLARWSAGAGGSREAVTEFLDSGRALRARGIVVDVVEDQQLPPEGGDIYHGSFWDLVFKDQRRCHPSGVSRAQAFLRTLIGDHSNAAVVDGNTRAQAARDLASCAYGFVLSTLQMKLERPHSRFIDLCSMLTADSNVETRDIFEILTSKGRHVSIFLWKTGAVDHIIDTLEGSGLERSKTEHLKSMSEDFLLKGLTGETIRLSAERNGYYPEQCLRTFLARTFYYSKTGLFVTPQGYIGNGPPGTQKGDLICVLLGGRAPLIIRPVENHFVVVGDCYVHGVMAGEIVAKLDRGEGELQDFIFY</sequence>
<dbReference type="PANTHER" id="PTHR24148">
    <property type="entry name" value="ANKYRIN REPEAT DOMAIN-CONTAINING PROTEIN 39 HOMOLOG-RELATED"/>
    <property type="match status" value="1"/>
</dbReference>
<comment type="caution">
    <text evidence="2">The sequence shown here is derived from an EMBL/GenBank/DDBJ whole genome shotgun (WGS) entry which is preliminary data.</text>
</comment>
<dbReference type="Pfam" id="PF06985">
    <property type="entry name" value="HET"/>
    <property type="match status" value="1"/>
</dbReference>
<gene>
    <name evidence="2" type="ORF">NKR23_g9735</name>
</gene>
<proteinExistence type="predicted"/>